<evidence type="ECO:0000256" key="1">
    <source>
        <dbReference type="ARBA" id="ARBA00022679"/>
    </source>
</evidence>
<dbReference type="Gene3D" id="3.40.50.10540">
    <property type="entry name" value="Crotonobetainyl-coa:carnitine coa-transferase, domain 1"/>
    <property type="match status" value="1"/>
</dbReference>
<dbReference type="Pfam" id="PF02515">
    <property type="entry name" value="CoA_transf_3"/>
    <property type="match status" value="1"/>
</dbReference>
<dbReference type="InterPro" id="IPR003673">
    <property type="entry name" value="CoA-Trfase_fam_III"/>
</dbReference>
<comment type="caution">
    <text evidence="3">The sequence shown here is derived from an EMBL/GenBank/DDBJ whole genome shotgun (WGS) entry which is preliminary data.</text>
</comment>
<dbReference type="InterPro" id="IPR050483">
    <property type="entry name" value="CoA-transferase_III_domain"/>
</dbReference>
<keyword evidence="1 3" id="KW-0808">Transferase</keyword>
<sequence length="405" mass="43449">MEVCLSNPSNGGPLCGVRVLDITAALSGPVATQILGDMGADVIKVEPPEGDSIRGMGPARHHGMGAMFLHTNRSKRSVVLDLKLESAREAFRRLARTADVLICNTRPKAMARLGLDYARLAPANPGLVYVNIVGYGSGGVAADKPAYDDLIQAAAGIPSLCPGGGPARYAPIAVADRVTGICAANAALGALFHRARTGEGQHVEVPMMETIAALVLADHMAGLTFEPPIGPPVYQRYVSIRRPLPTLDGHLSMMVLTDRQWRTFFEAVGHPEVMDDLRFQAMAQRTQNLEALYARVESILKTRTTAEWVERLEAADIPVASIETMESLVTNEHLAGSGFYQQTDHPSEGPIRTIAKTSNWSRTQPRPTRPTPRLGEHSAEVLAEAGYSAPEIAQMFASGASKGED</sequence>
<dbReference type="AlphaFoldDB" id="A0A3R7LHS8"/>
<dbReference type="SUPFAM" id="SSF89796">
    <property type="entry name" value="CoA-transferase family III (CaiB/BaiF)"/>
    <property type="match status" value="1"/>
</dbReference>
<dbReference type="InterPro" id="IPR023606">
    <property type="entry name" value="CoA-Trfase_III_dom_1_sf"/>
</dbReference>
<evidence type="ECO:0000256" key="2">
    <source>
        <dbReference type="SAM" id="MobiDB-lite"/>
    </source>
</evidence>
<dbReference type="PANTHER" id="PTHR48207">
    <property type="entry name" value="SUCCINATE--HYDROXYMETHYLGLUTARATE COA-TRANSFERASE"/>
    <property type="match status" value="1"/>
</dbReference>
<dbReference type="EMBL" id="NKDB02000001">
    <property type="protein sequence ID" value="RKJ99780.1"/>
    <property type="molecule type" value="Genomic_DNA"/>
</dbReference>
<dbReference type="RefSeq" id="WP_094436876.1">
    <property type="nucleotide sequence ID" value="NZ_NKDB02000001.1"/>
</dbReference>
<dbReference type="InterPro" id="IPR044855">
    <property type="entry name" value="CoA-Trfase_III_dom3_sf"/>
</dbReference>
<name>A0A3R7LHS8_9BURK</name>
<evidence type="ECO:0000313" key="3">
    <source>
        <dbReference type="EMBL" id="RKJ99780.1"/>
    </source>
</evidence>
<reference evidence="3 4" key="1">
    <citation type="submission" date="2018-09" db="EMBL/GenBank/DDBJ databases">
        <title>Genome comparison of Alicycliphilus sp. BQ1, a polyurethanolytic bacterium, with its closest phylogenetic relatives Alicycliphilus denitrificans BC and K601, unable to attack polyurethane.</title>
        <authorList>
            <person name="Loza-Tavera H."/>
            <person name="Lozano L."/>
            <person name="Cevallos M."/>
            <person name="Maya-Lucas O."/>
            <person name="Garcia-Mena J."/>
            <person name="Hernandez J."/>
        </authorList>
    </citation>
    <scope>NUCLEOTIDE SEQUENCE [LARGE SCALE GENOMIC DNA]</scope>
    <source>
        <strain evidence="3 4">BQ1</strain>
    </source>
</reference>
<evidence type="ECO:0000313" key="4">
    <source>
        <dbReference type="Proteomes" id="UP000216225"/>
    </source>
</evidence>
<dbReference type="Proteomes" id="UP000216225">
    <property type="component" value="Unassembled WGS sequence"/>
</dbReference>
<accession>A0A3R7LHS8</accession>
<dbReference type="Gene3D" id="3.30.1540.10">
    <property type="entry name" value="formyl-coa transferase, domain 3"/>
    <property type="match status" value="1"/>
</dbReference>
<proteinExistence type="predicted"/>
<protein>
    <submittedName>
        <fullName evidence="3">CoA transferase</fullName>
    </submittedName>
</protein>
<gene>
    <name evidence="3" type="ORF">CE154_008705</name>
</gene>
<dbReference type="PANTHER" id="PTHR48207:SF4">
    <property type="entry name" value="BLL6097 PROTEIN"/>
    <property type="match status" value="1"/>
</dbReference>
<feature type="region of interest" description="Disordered" evidence="2">
    <location>
        <begin position="341"/>
        <end position="378"/>
    </location>
</feature>
<organism evidence="3 4">
    <name type="scientific">Alicycliphilus denitrificans</name>
    <dbReference type="NCBI Taxonomy" id="179636"/>
    <lineage>
        <taxon>Bacteria</taxon>
        <taxon>Pseudomonadati</taxon>
        <taxon>Pseudomonadota</taxon>
        <taxon>Betaproteobacteria</taxon>
        <taxon>Burkholderiales</taxon>
        <taxon>Comamonadaceae</taxon>
        <taxon>Alicycliphilus</taxon>
    </lineage>
</organism>
<dbReference type="GO" id="GO:0008410">
    <property type="term" value="F:CoA-transferase activity"/>
    <property type="evidence" value="ECO:0007669"/>
    <property type="project" value="TreeGrafter"/>
</dbReference>